<keyword evidence="3" id="KW-1185">Reference proteome</keyword>
<accession>A0AAD9J4C5</accession>
<protein>
    <submittedName>
        <fullName evidence="2">Uncharacterized protein</fullName>
    </submittedName>
</protein>
<dbReference type="Proteomes" id="UP001209878">
    <property type="component" value="Unassembled WGS sequence"/>
</dbReference>
<reference evidence="2" key="1">
    <citation type="journal article" date="2023" name="Mol. Biol. Evol.">
        <title>Third-Generation Sequencing Reveals the Adaptive Role of the Epigenome in Three Deep-Sea Polychaetes.</title>
        <authorList>
            <person name="Perez M."/>
            <person name="Aroh O."/>
            <person name="Sun Y."/>
            <person name="Lan Y."/>
            <person name="Juniper S.K."/>
            <person name="Young C.R."/>
            <person name="Angers B."/>
            <person name="Qian P.Y."/>
        </authorList>
    </citation>
    <scope>NUCLEOTIDE SEQUENCE</scope>
    <source>
        <strain evidence="2">R07B-5</strain>
    </source>
</reference>
<comment type="caution">
    <text evidence="2">The sequence shown here is derived from an EMBL/GenBank/DDBJ whole genome shotgun (WGS) entry which is preliminary data.</text>
</comment>
<dbReference type="EMBL" id="JAODUO010003660">
    <property type="protein sequence ID" value="KAK2146446.1"/>
    <property type="molecule type" value="Genomic_DNA"/>
</dbReference>
<feature type="region of interest" description="Disordered" evidence="1">
    <location>
        <begin position="102"/>
        <end position="158"/>
    </location>
</feature>
<feature type="compositionally biased region" description="Polar residues" evidence="1">
    <location>
        <begin position="117"/>
        <end position="130"/>
    </location>
</feature>
<name>A0AAD9J4C5_RIDPI</name>
<gene>
    <name evidence="2" type="ORF">NP493_3675g00009</name>
</gene>
<organism evidence="2 3">
    <name type="scientific">Ridgeia piscesae</name>
    <name type="common">Tubeworm</name>
    <dbReference type="NCBI Taxonomy" id="27915"/>
    <lineage>
        <taxon>Eukaryota</taxon>
        <taxon>Metazoa</taxon>
        <taxon>Spiralia</taxon>
        <taxon>Lophotrochozoa</taxon>
        <taxon>Annelida</taxon>
        <taxon>Polychaeta</taxon>
        <taxon>Sedentaria</taxon>
        <taxon>Canalipalpata</taxon>
        <taxon>Sabellida</taxon>
        <taxon>Siboglinidae</taxon>
        <taxon>Ridgeia</taxon>
    </lineage>
</organism>
<evidence type="ECO:0000313" key="2">
    <source>
        <dbReference type="EMBL" id="KAK2146446.1"/>
    </source>
</evidence>
<evidence type="ECO:0000256" key="1">
    <source>
        <dbReference type="SAM" id="MobiDB-lite"/>
    </source>
</evidence>
<evidence type="ECO:0000313" key="3">
    <source>
        <dbReference type="Proteomes" id="UP001209878"/>
    </source>
</evidence>
<dbReference type="AlphaFoldDB" id="A0AAD9J4C5"/>
<proteinExistence type="predicted"/>
<sequence>MNIRREYRVSNKIQLGEVHERTRESTECLKHLTQQAVKFQKTMNQISKGERISNMPPLQIHTPSLSNVLDTLNLINGIVFVHISQEDIEKFRLEMVQRQQAADKSVTDCCGEDNHTSHGLPSSKSGPDNSTTEDKTETVLDTNENVTKDGELSDEASR</sequence>
<feature type="compositionally biased region" description="Basic and acidic residues" evidence="1">
    <location>
        <begin position="146"/>
        <end position="158"/>
    </location>
</feature>